<evidence type="ECO:0008006" key="3">
    <source>
        <dbReference type="Google" id="ProtNLM"/>
    </source>
</evidence>
<organism evidence="1 2">
    <name type="scientific">Acer saccharum</name>
    <name type="common">Sugar maple</name>
    <dbReference type="NCBI Taxonomy" id="4024"/>
    <lineage>
        <taxon>Eukaryota</taxon>
        <taxon>Viridiplantae</taxon>
        <taxon>Streptophyta</taxon>
        <taxon>Embryophyta</taxon>
        <taxon>Tracheophyta</taxon>
        <taxon>Spermatophyta</taxon>
        <taxon>Magnoliopsida</taxon>
        <taxon>eudicotyledons</taxon>
        <taxon>Gunneridae</taxon>
        <taxon>Pentapetalae</taxon>
        <taxon>rosids</taxon>
        <taxon>malvids</taxon>
        <taxon>Sapindales</taxon>
        <taxon>Sapindaceae</taxon>
        <taxon>Hippocastanoideae</taxon>
        <taxon>Acereae</taxon>
        <taxon>Acer</taxon>
    </lineage>
</organism>
<evidence type="ECO:0000313" key="2">
    <source>
        <dbReference type="Proteomes" id="UP001168877"/>
    </source>
</evidence>
<comment type="caution">
    <text evidence="1">The sequence shown here is derived from an EMBL/GenBank/DDBJ whole genome shotgun (WGS) entry which is preliminary data.</text>
</comment>
<sequence length="329" mass="36743">MIVLYWNCRDIANSDTQRTLKDFCSRHKPNFVCIVEPLCAFDSISSTFWRSMGLHFIGSNARGTPSMWIFGSTAFQDATIVLSHSQHVTISVNFCGIVHQISFVYASVNYITCRSLWNSLMDIASSDDPWLVLGDFNSVLGAHETTGNVSTISCDDFHVALTVCDLVDIETKGVFHTRIGRGRRDHHLLLVSCAAGISPGPRPFRFQGMWVSRPSFLNLVRSVWSSSVTRSGAGIVVQKLKLLKMALRRWNWEVFGDIALNVTNANEKVMLIQGIIGSEGFSDDLFRLETAALADLDSVLKQHEIFLKRKVESCGLLRVIGTLNFFILC</sequence>
<evidence type="ECO:0000313" key="1">
    <source>
        <dbReference type="EMBL" id="KAK0601223.1"/>
    </source>
</evidence>
<keyword evidence="2" id="KW-1185">Reference proteome</keyword>
<gene>
    <name evidence="1" type="ORF">LWI29_022277</name>
</gene>
<dbReference type="Proteomes" id="UP001168877">
    <property type="component" value="Unassembled WGS sequence"/>
</dbReference>
<dbReference type="AlphaFoldDB" id="A0AA39T1M0"/>
<name>A0AA39T1M0_ACESA</name>
<reference evidence="1" key="2">
    <citation type="submission" date="2023-06" db="EMBL/GenBank/DDBJ databases">
        <authorList>
            <person name="Swenson N.G."/>
            <person name="Wegrzyn J.L."/>
            <person name="Mcevoy S.L."/>
        </authorList>
    </citation>
    <scope>NUCLEOTIDE SEQUENCE</scope>
    <source>
        <strain evidence="1">NS2018</strain>
        <tissue evidence="1">Leaf</tissue>
    </source>
</reference>
<dbReference type="SUPFAM" id="SSF56219">
    <property type="entry name" value="DNase I-like"/>
    <property type="match status" value="1"/>
</dbReference>
<protein>
    <recommendedName>
        <fullName evidence="3">Endonuclease/exonuclease/phosphatase domain-containing protein</fullName>
    </recommendedName>
</protein>
<proteinExistence type="predicted"/>
<dbReference type="EMBL" id="JAUESC010000003">
    <property type="protein sequence ID" value="KAK0601223.1"/>
    <property type="molecule type" value="Genomic_DNA"/>
</dbReference>
<accession>A0AA39T1M0</accession>
<dbReference type="InterPro" id="IPR036691">
    <property type="entry name" value="Endo/exonu/phosph_ase_sf"/>
</dbReference>
<reference evidence="1" key="1">
    <citation type="journal article" date="2022" name="Plant J.">
        <title>Strategies of tolerance reflected in two North American maple genomes.</title>
        <authorList>
            <person name="McEvoy S.L."/>
            <person name="Sezen U.U."/>
            <person name="Trouern-Trend A."/>
            <person name="McMahon S.M."/>
            <person name="Schaberg P.G."/>
            <person name="Yang J."/>
            <person name="Wegrzyn J.L."/>
            <person name="Swenson N.G."/>
        </authorList>
    </citation>
    <scope>NUCLEOTIDE SEQUENCE</scope>
    <source>
        <strain evidence="1">NS2018</strain>
    </source>
</reference>
<dbReference type="Gene3D" id="3.60.10.10">
    <property type="entry name" value="Endonuclease/exonuclease/phosphatase"/>
    <property type="match status" value="1"/>
</dbReference>